<feature type="region of interest" description="Disordered" evidence="1">
    <location>
        <begin position="1"/>
        <end position="30"/>
    </location>
</feature>
<reference evidence="2" key="1">
    <citation type="submission" date="2014-11" db="EMBL/GenBank/DDBJ databases">
        <authorList>
            <person name="Amaro Gonzalez C."/>
        </authorList>
    </citation>
    <scope>NUCLEOTIDE SEQUENCE</scope>
</reference>
<reference evidence="2" key="2">
    <citation type="journal article" date="2015" name="Fish Shellfish Immunol.">
        <title>Early steps in the European eel (Anguilla anguilla)-Vibrio vulnificus interaction in the gills: Role of the RtxA13 toxin.</title>
        <authorList>
            <person name="Callol A."/>
            <person name="Pajuelo D."/>
            <person name="Ebbesson L."/>
            <person name="Teles M."/>
            <person name="MacKenzie S."/>
            <person name="Amaro C."/>
        </authorList>
    </citation>
    <scope>NUCLEOTIDE SEQUENCE</scope>
</reference>
<protein>
    <submittedName>
        <fullName evidence="2">Uncharacterized protein</fullName>
    </submittedName>
</protein>
<accession>A0A0E9W8T6</accession>
<dbReference type="EMBL" id="GBXM01021793">
    <property type="protein sequence ID" value="JAH86784.1"/>
    <property type="molecule type" value="Transcribed_RNA"/>
</dbReference>
<proteinExistence type="predicted"/>
<name>A0A0E9W8T6_ANGAN</name>
<organism evidence="2">
    <name type="scientific">Anguilla anguilla</name>
    <name type="common">European freshwater eel</name>
    <name type="synonym">Muraena anguilla</name>
    <dbReference type="NCBI Taxonomy" id="7936"/>
    <lineage>
        <taxon>Eukaryota</taxon>
        <taxon>Metazoa</taxon>
        <taxon>Chordata</taxon>
        <taxon>Craniata</taxon>
        <taxon>Vertebrata</taxon>
        <taxon>Euteleostomi</taxon>
        <taxon>Actinopterygii</taxon>
        <taxon>Neopterygii</taxon>
        <taxon>Teleostei</taxon>
        <taxon>Anguilliformes</taxon>
        <taxon>Anguillidae</taxon>
        <taxon>Anguilla</taxon>
    </lineage>
</organism>
<evidence type="ECO:0000313" key="2">
    <source>
        <dbReference type="EMBL" id="JAH86784.1"/>
    </source>
</evidence>
<evidence type="ECO:0000256" key="1">
    <source>
        <dbReference type="SAM" id="MobiDB-lite"/>
    </source>
</evidence>
<sequence length="87" mass="10027">MYKSISMRKKNNIPDAQATKKQTKKKQRNNIPWDRFNANIDQTGQSLYKNEMTQPDSPALRPGFPNSAVATNLVPQDLRSCNFPFER</sequence>
<dbReference type="AlphaFoldDB" id="A0A0E9W8T6"/>
<feature type="compositionally biased region" description="Basic residues" evidence="1">
    <location>
        <begin position="1"/>
        <end position="11"/>
    </location>
</feature>